<dbReference type="GO" id="GO:0016491">
    <property type="term" value="F:oxidoreductase activity"/>
    <property type="evidence" value="ECO:0007669"/>
    <property type="project" value="UniProtKB-KW"/>
</dbReference>
<evidence type="ECO:0000256" key="4">
    <source>
        <dbReference type="ARBA" id="ARBA00023002"/>
    </source>
</evidence>
<keyword evidence="4" id="KW-0560">Oxidoreductase</keyword>
<dbReference type="Gene3D" id="3.30.465.10">
    <property type="match status" value="1"/>
</dbReference>
<dbReference type="SUPFAM" id="SSF56176">
    <property type="entry name" value="FAD-binding/transporter-associated domain-like"/>
    <property type="match status" value="1"/>
</dbReference>
<comment type="caution">
    <text evidence="5">The sequence shown here is derived from an EMBL/GenBank/DDBJ whole genome shotgun (WGS) entry which is preliminary data.</text>
</comment>
<evidence type="ECO:0000256" key="3">
    <source>
        <dbReference type="ARBA" id="ARBA00022827"/>
    </source>
</evidence>
<organism evidence="5 6">
    <name type="scientific">Acer negundo</name>
    <name type="common">Box elder</name>
    <dbReference type="NCBI Taxonomy" id="4023"/>
    <lineage>
        <taxon>Eukaryota</taxon>
        <taxon>Viridiplantae</taxon>
        <taxon>Streptophyta</taxon>
        <taxon>Embryophyta</taxon>
        <taxon>Tracheophyta</taxon>
        <taxon>Spermatophyta</taxon>
        <taxon>Magnoliopsida</taxon>
        <taxon>eudicotyledons</taxon>
        <taxon>Gunneridae</taxon>
        <taxon>Pentapetalae</taxon>
        <taxon>rosids</taxon>
        <taxon>malvids</taxon>
        <taxon>Sapindales</taxon>
        <taxon>Sapindaceae</taxon>
        <taxon>Hippocastanoideae</taxon>
        <taxon>Acereae</taxon>
        <taxon>Acer</taxon>
    </lineage>
</organism>
<name>A0AAD5JA14_ACENE</name>
<proteinExistence type="inferred from homology"/>
<protein>
    <recommendedName>
        <fullName evidence="7">FAD linked oxidase N-terminal domain-containing protein</fullName>
    </recommendedName>
</protein>
<keyword evidence="6" id="KW-1185">Reference proteome</keyword>
<dbReference type="GO" id="GO:0050660">
    <property type="term" value="F:flavin adenine dinucleotide binding"/>
    <property type="evidence" value="ECO:0007669"/>
    <property type="project" value="InterPro"/>
</dbReference>
<keyword evidence="3" id="KW-0274">FAD</keyword>
<dbReference type="InterPro" id="IPR036318">
    <property type="entry name" value="FAD-bd_PCMH-like_sf"/>
</dbReference>
<dbReference type="EMBL" id="JAJSOW010000004">
    <property type="protein sequence ID" value="KAI9191316.1"/>
    <property type="molecule type" value="Genomic_DNA"/>
</dbReference>
<accession>A0AAD5JA14</accession>
<dbReference type="InterPro" id="IPR050432">
    <property type="entry name" value="FAD-linked_Oxidoreductases_BP"/>
</dbReference>
<dbReference type="Gene3D" id="3.30.43.10">
    <property type="entry name" value="Uridine Diphospho-n-acetylenolpyruvylglucosamine Reductase, domain 2"/>
    <property type="match status" value="1"/>
</dbReference>
<evidence type="ECO:0000313" key="6">
    <source>
        <dbReference type="Proteomes" id="UP001064489"/>
    </source>
</evidence>
<dbReference type="Proteomes" id="UP001064489">
    <property type="component" value="Chromosome 6"/>
</dbReference>
<reference evidence="5" key="1">
    <citation type="journal article" date="2022" name="Plant J.">
        <title>Strategies of tolerance reflected in two North American maple genomes.</title>
        <authorList>
            <person name="McEvoy S.L."/>
            <person name="Sezen U.U."/>
            <person name="Trouern-Trend A."/>
            <person name="McMahon S.M."/>
            <person name="Schaberg P.G."/>
            <person name="Yang J."/>
            <person name="Wegrzyn J.L."/>
            <person name="Swenson N.G."/>
        </authorList>
    </citation>
    <scope>NUCLEOTIDE SEQUENCE</scope>
    <source>
        <strain evidence="5">91603</strain>
    </source>
</reference>
<evidence type="ECO:0008006" key="7">
    <source>
        <dbReference type="Google" id="ProtNLM"/>
    </source>
</evidence>
<sequence>MANNITLPPNPQDKIHTDADAIKAASTNYGHIVTQNPAAVLFPSSVEDIKTLLGFSFNSSIPYTVAAKGQGHSIYGQAMATNGEVVEMMSLSKNGSNRIVISGYKGSGFYADVGGEQLWIDVLNATLQKGLTPVSWIICI</sequence>
<evidence type="ECO:0000313" key="5">
    <source>
        <dbReference type="EMBL" id="KAI9191316.1"/>
    </source>
</evidence>
<evidence type="ECO:0000256" key="1">
    <source>
        <dbReference type="ARBA" id="ARBA00005466"/>
    </source>
</evidence>
<dbReference type="PANTHER" id="PTHR13878">
    <property type="entry name" value="GULONOLACTONE OXIDASE"/>
    <property type="match status" value="1"/>
</dbReference>
<reference evidence="5" key="2">
    <citation type="submission" date="2023-02" db="EMBL/GenBank/DDBJ databases">
        <authorList>
            <person name="Swenson N.G."/>
            <person name="Wegrzyn J.L."/>
            <person name="Mcevoy S.L."/>
        </authorList>
    </citation>
    <scope>NUCLEOTIDE SEQUENCE</scope>
    <source>
        <strain evidence="5">91603</strain>
        <tissue evidence="5">Leaf</tissue>
    </source>
</reference>
<dbReference type="InterPro" id="IPR006093">
    <property type="entry name" value="Oxy_OxRdtase_FAD_BS"/>
</dbReference>
<dbReference type="AlphaFoldDB" id="A0AAD5JA14"/>
<dbReference type="PROSITE" id="PS00862">
    <property type="entry name" value="OX2_COVAL_FAD"/>
    <property type="match status" value="1"/>
</dbReference>
<evidence type="ECO:0000256" key="2">
    <source>
        <dbReference type="ARBA" id="ARBA00022630"/>
    </source>
</evidence>
<dbReference type="InterPro" id="IPR016167">
    <property type="entry name" value="FAD-bd_PCMH_sub1"/>
</dbReference>
<keyword evidence="2" id="KW-0285">Flavoprotein</keyword>
<comment type="similarity">
    <text evidence="1">Belongs to the oxygen-dependent FAD-linked oxidoreductase family.</text>
</comment>
<dbReference type="PANTHER" id="PTHR13878:SF127">
    <property type="entry name" value="CYTOKININ DEHYDROGENASE 3"/>
    <property type="match status" value="1"/>
</dbReference>
<gene>
    <name evidence="5" type="ORF">LWI28_006840</name>
</gene>
<dbReference type="InterPro" id="IPR016169">
    <property type="entry name" value="FAD-bd_PCMH_sub2"/>
</dbReference>